<feature type="domain" description="Metalloprotease TldD/E central" evidence="4">
    <location>
        <begin position="124"/>
        <end position="223"/>
    </location>
</feature>
<dbReference type="RefSeq" id="WP_066764893.1">
    <property type="nucleotide sequence ID" value="NZ_BMIO01000002.1"/>
</dbReference>
<keyword evidence="6" id="KW-1185">Reference proteome</keyword>
<dbReference type="GO" id="GO:0005829">
    <property type="term" value="C:cytosol"/>
    <property type="evidence" value="ECO:0007669"/>
    <property type="project" value="TreeGrafter"/>
</dbReference>
<feature type="domain" description="Metalloprotease TldD/E C-terminal" evidence="3">
    <location>
        <begin position="230"/>
        <end position="446"/>
    </location>
</feature>
<comment type="caution">
    <text evidence="5">The sequence shown here is derived from an EMBL/GenBank/DDBJ whole genome shotgun (WGS) entry which is preliminary data.</text>
</comment>
<evidence type="ECO:0000313" key="5">
    <source>
        <dbReference type="EMBL" id="GGD37052.1"/>
    </source>
</evidence>
<dbReference type="PANTHER" id="PTHR43421:SF1">
    <property type="entry name" value="METALLOPROTEASE PMBA"/>
    <property type="match status" value="1"/>
</dbReference>
<feature type="domain" description="Metalloprotease TldD/E N-terminal" evidence="2">
    <location>
        <begin position="26"/>
        <end position="90"/>
    </location>
</feature>
<dbReference type="Pfam" id="PF01523">
    <property type="entry name" value="PmbA_TldD_1st"/>
    <property type="match status" value="1"/>
</dbReference>
<dbReference type="Pfam" id="PF19290">
    <property type="entry name" value="PmbA_TldD_2nd"/>
    <property type="match status" value="1"/>
</dbReference>
<dbReference type="Gene3D" id="3.30.2290.10">
    <property type="entry name" value="PmbA/TldD superfamily"/>
    <property type="match status" value="1"/>
</dbReference>
<evidence type="ECO:0000313" key="6">
    <source>
        <dbReference type="Proteomes" id="UP000598997"/>
    </source>
</evidence>
<name>A0A916YBC3_9SPHN</name>
<dbReference type="InterPro" id="IPR045570">
    <property type="entry name" value="Metalloprtase-TldD/E_cen_dom"/>
</dbReference>
<dbReference type="GO" id="GO:0006508">
    <property type="term" value="P:proteolysis"/>
    <property type="evidence" value="ECO:0007669"/>
    <property type="project" value="InterPro"/>
</dbReference>
<comment type="similarity">
    <text evidence="1">Belongs to the peptidase U62 family.</text>
</comment>
<sequence length="447" mass="46397">MLNEEGALGRCADLINRAKELGADAADAVYVGNHSESVEVRLGELEAVDRSETEHFGLRVFVGKRSATIGSSALDAASLDELASRAIAMARAAPQDEFSGLAPEDMLMKGPIPDLDLVSPNPDADILRESAREAEECAREVQGITNSEGASAGSGGNTIAIATSHGFAGSYCQSRHSISAAVVAGQGSGMERGSEWRVARHRGELPDAAEIGRKAADRAVARLGPETMRSGAMPVVFDPMVGRSLVGHLVGAISGPSIARGASFLMEHEGKQVFDSAVTIVDDPLRPRGLSSHPFDGEGLPARPSTIIANGVLSGWLLDTASANKLGRRPTGHAVRHGGGSPSASCSNVVLSPGQQSVEELIADIEEGVLVTELIGQGVNGVTGDYSRGASGFRIRGGEIMGPVSGITIAGNLLEMFRSLRAANDLENFYAVNVPTLRVDGMMVAGA</sequence>
<dbReference type="InterPro" id="IPR002510">
    <property type="entry name" value="Metalloprtase-TldD/E_N"/>
</dbReference>
<dbReference type="Proteomes" id="UP000598997">
    <property type="component" value="Unassembled WGS sequence"/>
</dbReference>
<organism evidence="5 6">
    <name type="scientific">Croceicoccus pelagius</name>
    <dbReference type="NCBI Taxonomy" id="1703341"/>
    <lineage>
        <taxon>Bacteria</taxon>
        <taxon>Pseudomonadati</taxon>
        <taxon>Pseudomonadota</taxon>
        <taxon>Alphaproteobacteria</taxon>
        <taxon>Sphingomonadales</taxon>
        <taxon>Erythrobacteraceae</taxon>
        <taxon>Croceicoccus</taxon>
    </lineage>
</organism>
<evidence type="ECO:0000259" key="4">
    <source>
        <dbReference type="Pfam" id="PF19290"/>
    </source>
</evidence>
<dbReference type="PANTHER" id="PTHR43421">
    <property type="entry name" value="METALLOPROTEASE PMBA"/>
    <property type="match status" value="1"/>
</dbReference>
<proteinExistence type="inferred from homology"/>
<evidence type="ECO:0000259" key="2">
    <source>
        <dbReference type="Pfam" id="PF01523"/>
    </source>
</evidence>
<evidence type="ECO:0000256" key="1">
    <source>
        <dbReference type="ARBA" id="ARBA00005836"/>
    </source>
</evidence>
<dbReference type="OrthoDB" id="9803618at2"/>
<dbReference type="InterPro" id="IPR035068">
    <property type="entry name" value="TldD/PmbA_N"/>
</dbReference>
<dbReference type="InterPro" id="IPR047657">
    <property type="entry name" value="PmbA"/>
</dbReference>
<gene>
    <name evidence="5" type="ORF">GCM10010989_08970</name>
</gene>
<evidence type="ECO:0000259" key="3">
    <source>
        <dbReference type="Pfam" id="PF19289"/>
    </source>
</evidence>
<dbReference type="InterPro" id="IPR045569">
    <property type="entry name" value="Metalloprtase-TldD/E_C"/>
</dbReference>
<protein>
    <submittedName>
        <fullName evidence="5">Modulator protein</fullName>
    </submittedName>
</protein>
<dbReference type="EMBL" id="BMIO01000002">
    <property type="protein sequence ID" value="GGD37052.1"/>
    <property type="molecule type" value="Genomic_DNA"/>
</dbReference>
<dbReference type="Pfam" id="PF19289">
    <property type="entry name" value="PmbA_TldD_3rd"/>
    <property type="match status" value="1"/>
</dbReference>
<dbReference type="InterPro" id="IPR036059">
    <property type="entry name" value="TldD/PmbA_sf"/>
</dbReference>
<accession>A0A916YBC3</accession>
<reference evidence="5 6" key="1">
    <citation type="journal article" date="2014" name="Int. J. Syst. Evol. Microbiol.">
        <title>Complete genome sequence of Corynebacterium casei LMG S-19264T (=DSM 44701T), isolated from a smear-ripened cheese.</title>
        <authorList>
            <consortium name="US DOE Joint Genome Institute (JGI-PGF)"/>
            <person name="Walter F."/>
            <person name="Albersmeier A."/>
            <person name="Kalinowski J."/>
            <person name="Ruckert C."/>
        </authorList>
    </citation>
    <scope>NUCLEOTIDE SEQUENCE [LARGE SCALE GENOMIC DNA]</scope>
    <source>
        <strain evidence="5 6">CGMCC 1.15358</strain>
    </source>
</reference>
<dbReference type="AlphaFoldDB" id="A0A916YBC3"/>
<dbReference type="GO" id="GO:0008237">
    <property type="term" value="F:metallopeptidase activity"/>
    <property type="evidence" value="ECO:0007669"/>
    <property type="project" value="InterPro"/>
</dbReference>
<dbReference type="SUPFAM" id="SSF111283">
    <property type="entry name" value="Putative modulator of DNA gyrase, PmbA/TldD"/>
    <property type="match status" value="1"/>
</dbReference>